<evidence type="ECO:0000256" key="1">
    <source>
        <dbReference type="SAM" id="SignalP"/>
    </source>
</evidence>
<protein>
    <submittedName>
        <fullName evidence="2">Cupin</fullName>
    </submittedName>
</protein>
<dbReference type="EMBL" id="BOPF01000002">
    <property type="protein sequence ID" value="GIJ43528.1"/>
    <property type="molecule type" value="Genomic_DNA"/>
</dbReference>
<sequence length="148" mass="15730">MSRTRIIRRAGATLAAAAAALSLLGAPARATPPDPGVTGTILWQKTVGDQDLTLREIHLPPHTDTGWHYHDGTLFAWVKEGTLSHFDSTCASDGVYPKNSPIVEAPGSGNVHIGRNLGDTELVLHVLYVLPTGSPFSRDAPNPGCPFE</sequence>
<accession>A0A8J4DNF6</accession>
<dbReference type="InterPro" id="IPR014710">
    <property type="entry name" value="RmlC-like_jellyroll"/>
</dbReference>
<keyword evidence="3" id="KW-1185">Reference proteome</keyword>
<gene>
    <name evidence="2" type="ORF">Val02_04140</name>
</gene>
<organism evidence="2 3">
    <name type="scientific">Virgisporangium aliadipatigenens</name>
    <dbReference type="NCBI Taxonomy" id="741659"/>
    <lineage>
        <taxon>Bacteria</taxon>
        <taxon>Bacillati</taxon>
        <taxon>Actinomycetota</taxon>
        <taxon>Actinomycetes</taxon>
        <taxon>Micromonosporales</taxon>
        <taxon>Micromonosporaceae</taxon>
        <taxon>Virgisporangium</taxon>
    </lineage>
</organism>
<dbReference type="SUPFAM" id="SSF51182">
    <property type="entry name" value="RmlC-like cupins"/>
    <property type="match status" value="1"/>
</dbReference>
<dbReference type="Proteomes" id="UP000619260">
    <property type="component" value="Unassembled WGS sequence"/>
</dbReference>
<evidence type="ECO:0000313" key="2">
    <source>
        <dbReference type="EMBL" id="GIJ43528.1"/>
    </source>
</evidence>
<dbReference type="AlphaFoldDB" id="A0A8J4DNF6"/>
<reference evidence="2" key="1">
    <citation type="submission" date="2021-01" db="EMBL/GenBank/DDBJ databases">
        <title>Whole genome shotgun sequence of Virgisporangium aliadipatigenens NBRC 105644.</title>
        <authorList>
            <person name="Komaki H."/>
            <person name="Tamura T."/>
        </authorList>
    </citation>
    <scope>NUCLEOTIDE SEQUENCE</scope>
    <source>
        <strain evidence="2">NBRC 105644</strain>
    </source>
</reference>
<keyword evidence="1" id="KW-0732">Signal</keyword>
<feature type="chain" id="PRO_5035149236" evidence="1">
    <location>
        <begin position="31"/>
        <end position="148"/>
    </location>
</feature>
<evidence type="ECO:0000313" key="3">
    <source>
        <dbReference type="Proteomes" id="UP000619260"/>
    </source>
</evidence>
<dbReference type="InterPro" id="IPR011051">
    <property type="entry name" value="RmlC_Cupin_sf"/>
</dbReference>
<comment type="caution">
    <text evidence="2">The sequence shown here is derived from an EMBL/GenBank/DDBJ whole genome shotgun (WGS) entry which is preliminary data.</text>
</comment>
<dbReference type="RefSeq" id="WP_239151589.1">
    <property type="nucleotide sequence ID" value="NZ_BOPF01000002.1"/>
</dbReference>
<feature type="signal peptide" evidence="1">
    <location>
        <begin position="1"/>
        <end position="30"/>
    </location>
</feature>
<proteinExistence type="predicted"/>
<dbReference type="Gene3D" id="2.60.120.10">
    <property type="entry name" value="Jelly Rolls"/>
    <property type="match status" value="1"/>
</dbReference>
<name>A0A8J4DNF6_9ACTN</name>